<comment type="caution">
    <text evidence="2">The sequence shown here is derived from an EMBL/GenBank/DDBJ whole genome shotgun (WGS) entry which is preliminary data.</text>
</comment>
<dbReference type="SUPFAM" id="SSF56300">
    <property type="entry name" value="Metallo-dependent phosphatases"/>
    <property type="match status" value="1"/>
</dbReference>
<sequence length="261" mass="29114">MLSKLFSRRAKIETAPASVPDGERVYAIGDIHGRYDLLDGLLRRIEADEAGRGGRGRLIFLGDYVDRGPQSAAVVERLISLKNERPDTRFLQGNHEEVFLSALTGDLKALRFFNRIGGAETILSYGVRQDAYDQADFNDLSRLLRDAVPKSHRNFLSGLEDMVVVGDYVFVHAGIRPGVPLDEQRSSDLRWIREEFIRSVSPQEKVVVHGHTIEADVVDEPHRIGLDTGAYCYGTLTAMGFEGQERWLLQQSAAEPVFSAA</sequence>
<dbReference type="GO" id="GO:0016791">
    <property type="term" value="F:phosphatase activity"/>
    <property type="evidence" value="ECO:0007669"/>
    <property type="project" value="TreeGrafter"/>
</dbReference>
<evidence type="ECO:0000313" key="3">
    <source>
        <dbReference type="Proteomes" id="UP000011717"/>
    </source>
</evidence>
<reference evidence="2 3" key="1">
    <citation type="journal article" date="2013" name="Genome Announc.">
        <title>Draft Genome Sequence of Strain JLT2015T, Belonging to the Family Sphingomonadaceae of the Alphaproteobacteria.</title>
        <authorList>
            <person name="Tang K."/>
            <person name="Liu K."/>
            <person name="Li S."/>
            <person name="Jiao N."/>
        </authorList>
    </citation>
    <scope>NUCLEOTIDE SEQUENCE [LARGE SCALE GENOMIC DNA]</scope>
    <source>
        <strain evidence="2 3">JLT2015</strain>
    </source>
</reference>
<dbReference type="GO" id="GO:0008803">
    <property type="term" value="F:bis(5'-nucleosyl)-tetraphosphatase (symmetrical) activity"/>
    <property type="evidence" value="ECO:0007669"/>
    <property type="project" value="TreeGrafter"/>
</dbReference>
<dbReference type="PATRIC" id="fig|1234595.3.peg.806"/>
<dbReference type="RefSeq" id="WP_008600311.1">
    <property type="nucleotide sequence ID" value="NZ_AMRV01000002.1"/>
</dbReference>
<gene>
    <name evidence="2" type="ORF">C725_0807</name>
</gene>
<dbReference type="PRINTS" id="PR00114">
    <property type="entry name" value="STPHPHTASE"/>
</dbReference>
<evidence type="ECO:0000313" key="2">
    <source>
        <dbReference type="EMBL" id="EMD83835.1"/>
    </source>
</evidence>
<dbReference type="AlphaFoldDB" id="M2SET3"/>
<organism evidence="2 3">
    <name type="scientific">Pacificimonas flava</name>
    <dbReference type="NCBI Taxonomy" id="1234595"/>
    <lineage>
        <taxon>Bacteria</taxon>
        <taxon>Pseudomonadati</taxon>
        <taxon>Pseudomonadota</taxon>
        <taxon>Alphaproteobacteria</taxon>
        <taxon>Sphingomonadales</taxon>
        <taxon>Sphingosinicellaceae</taxon>
        <taxon>Pacificimonas</taxon>
    </lineage>
</organism>
<dbReference type="Proteomes" id="UP000011717">
    <property type="component" value="Unassembled WGS sequence"/>
</dbReference>
<protein>
    <submittedName>
        <fullName evidence="2">Putative serine/threonine protein phosphatase</fullName>
    </submittedName>
</protein>
<dbReference type="PANTHER" id="PTHR42850:SF4">
    <property type="entry name" value="ZINC-DEPENDENT ENDOPOLYPHOSPHATASE"/>
    <property type="match status" value="1"/>
</dbReference>
<dbReference type="EMBL" id="AMRV01000002">
    <property type="protein sequence ID" value="EMD83835.1"/>
    <property type="molecule type" value="Genomic_DNA"/>
</dbReference>
<dbReference type="CDD" id="cd00144">
    <property type="entry name" value="MPP_PPP_family"/>
    <property type="match status" value="1"/>
</dbReference>
<evidence type="ECO:0000259" key="1">
    <source>
        <dbReference type="Pfam" id="PF00149"/>
    </source>
</evidence>
<dbReference type="InterPro" id="IPR004843">
    <property type="entry name" value="Calcineurin-like_PHP"/>
</dbReference>
<dbReference type="OrthoDB" id="9807890at2"/>
<dbReference type="PANTHER" id="PTHR42850">
    <property type="entry name" value="METALLOPHOSPHOESTERASE"/>
    <property type="match status" value="1"/>
</dbReference>
<keyword evidence="3" id="KW-1185">Reference proteome</keyword>
<dbReference type="GO" id="GO:0110154">
    <property type="term" value="P:RNA decapping"/>
    <property type="evidence" value="ECO:0007669"/>
    <property type="project" value="TreeGrafter"/>
</dbReference>
<dbReference type="Gene3D" id="3.60.21.10">
    <property type="match status" value="1"/>
</dbReference>
<dbReference type="Pfam" id="PF00149">
    <property type="entry name" value="Metallophos"/>
    <property type="match status" value="1"/>
</dbReference>
<dbReference type="InterPro" id="IPR050126">
    <property type="entry name" value="Ap4A_hydrolase"/>
</dbReference>
<proteinExistence type="predicted"/>
<dbReference type="InterPro" id="IPR006186">
    <property type="entry name" value="Ser/Thr-sp_prot-phosphatase"/>
</dbReference>
<dbReference type="GO" id="GO:0005737">
    <property type="term" value="C:cytoplasm"/>
    <property type="evidence" value="ECO:0007669"/>
    <property type="project" value="TreeGrafter"/>
</dbReference>
<accession>M2SET3</accession>
<dbReference type="InterPro" id="IPR029052">
    <property type="entry name" value="Metallo-depent_PP-like"/>
</dbReference>
<feature type="domain" description="Calcineurin-like phosphoesterase" evidence="1">
    <location>
        <begin position="24"/>
        <end position="212"/>
    </location>
</feature>
<name>M2SET3_9SPHN</name>